<keyword evidence="4" id="KW-1185">Reference proteome</keyword>
<proteinExistence type="inferred from homology"/>
<evidence type="ECO:0000313" key="4">
    <source>
        <dbReference type="Proteomes" id="UP000636479"/>
    </source>
</evidence>
<dbReference type="PANTHER" id="PTHR46532">
    <property type="entry name" value="MALE FERTILITY FACTOR KL5"/>
    <property type="match status" value="1"/>
</dbReference>
<name>A0A8H6S629_9AGAR</name>
<dbReference type="AlphaFoldDB" id="A0A8H6S629"/>
<comment type="similarity">
    <text evidence="1">Belongs to the dynein heavy chain family.</text>
</comment>
<dbReference type="PANTHER" id="PTHR46532:SF4">
    <property type="entry name" value="AAA+ ATPASE DOMAIN-CONTAINING PROTEIN"/>
    <property type="match status" value="1"/>
</dbReference>
<dbReference type="Proteomes" id="UP000636479">
    <property type="component" value="Unassembled WGS sequence"/>
</dbReference>
<dbReference type="RefSeq" id="XP_037215689.1">
    <property type="nucleotide sequence ID" value="XM_037367857.1"/>
</dbReference>
<sequence length="214" mass="24928">MEAFAPGNSSTAAAVTFITFFPDDWLYSDQLRGEWSAYNEILKRKNDSIQEQLAGLQLKIVAEDKIVENKINDIISEHRHEHNQINVFEGKLNRVQDDYDLLCRAKEALDLEFVRHTRLEPVFEELRDLTSVWTALSGVWSQISELREMLWSTVQPRKLRQQIDGLIQSTGKMPTRMRQYAAFEYVRDVLKGLLKSNSVVSELQSEAMKDRHWK</sequence>
<comment type="caution">
    <text evidence="3">The sequence shown here is derived from an EMBL/GenBank/DDBJ whole genome shotgun (WGS) entry which is preliminary data.</text>
</comment>
<dbReference type="InterPro" id="IPR026983">
    <property type="entry name" value="DHC"/>
</dbReference>
<evidence type="ECO:0000259" key="2">
    <source>
        <dbReference type="Pfam" id="PF08393"/>
    </source>
</evidence>
<dbReference type="GO" id="GO:0045505">
    <property type="term" value="F:dynein intermediate chain binding"/>
    <property type="evidence" value="ECO:0007669"/>
    <property type="project" value="InterPro"/>
</dbReference>
<evidence type="ECO:0000256" key="1">
    <source>
        <dbReference type="ARBA" id="ARBA00008887"/>
    </source>
</evidence>
<dbReference type="GO" id="GO:0005858">
    <property type="term" value="C:axonemal dynein complex"/>
    <property type="evidence" value="ECO:0007669"/>
    <property type="project" value="TreeGrafter"/>
</dbReference>
<feature type="domain" description="Dynein heavy chain linker" evidence="2">
    <location>
        <begin position="120"/>
        <end position="214"/>
    </location>
</feature>
<dbReference type="EMBL" id="JACAZF010000010">
    <property type="protein sequence ID" value="KAF7293526.1"/>
    <property type="molecule type" value="Genomic_DNA"/>
</dbReference>
<dbReference type="GeneID" id="59350373"/>
<reference evidence="3" key="1">
    <citation type="submission" date="2020-05" db="EMBL/GenBank/DDBJ databases">
        <title>Mycena genomes resolve the evolution of fungal bioluminescence.</title>
        <authorList>
            <person name="Tsai I.J."/>
        </authorList>
    </citation>
    <scope>NUCLEOTIDE SEQUENCE</scope>
    <source>
        <strain evidence="3">171206Taipei</strain>
    </source>
</reference>
<dbReference type="InterPro" id="IPR013602">
    <property type="entry name" value="Dynein_heavy_linker"/>
</dbReference>
<dbReference type="Pfam" id="PF08393">
    <property type="entry name" value="DHC_N2"/>
    <property type="match status" value="1"/>
</dbReference>
<accession>A0A8H6S629</accession>
<dbReference type="GO" id="GO:0007018">
    <property type="term" value="P:microtubule-based movement"/>
    <property type="evidence" value="ECO:0007669"/>
    <property type="project" value="InterPro"/>
</dbReference>
<gene>
    <name evidence="3" type="ORF">MIND_01131000</name>
</gene>
<organism evidence="3 4">
    <name type="scientific">Mycena indigotica</name>
    <dbReference type="NCBI Taxonomy" id="2126181"/>
    <lineage>
        <taxon>Eukaryota</taxon>
        <taxon>Fungi</taxon>
        <taxon>Dikarya</taxon>
        <taxon>Basidiomycota</taxon>
        <taxon>Agaricomycotina</taxon>
        <taxon>Agaricomycetes</taxon>
        <taxon>Agaricomycetidae</taxon>
        <taxon>Agaricales</taxon>
        <taxon>Marasmiineae</taxon>
        <taxon>Mycenaceae</taxon>
        <taxon>Mycena</taxon>
    </lineage>
</organism>
<evidence type="ECO:0000313" key="3">
    <source>
        <dbReference type="EMBL" id="KAF7293526.1"/>
    </source>
</evidence>
<dbReference type="OrthoDB" id="2986451at2759"/>
<protein>
    <submittedName>
        <fullName evidence="3">Dynein heavy chain protein 1</fullName>
    </submittedName>
</protein>
<dbReference type="GO" id="GO:0051959">
    <property type="term" value="F:dynein light intermediate chain binding"/>
    <property type="evidence" value="ECO:0007669"/>
    <property type="project" value="InterPro"/>
</dbReference>